<reference evidence="3" key="1">
    <citation type="journal article" date="2017" name="Cell">
        <title>Insights into land plant evolution garnered from the Marchantia polymorpha genome.</title>
        <authorList>
            <person name="Bowman J.L."/>
            <person name="Kohchi T."/>
            <person name="Yamato K.T."/>
            <person name="Jenkins J."/>
            <person name="Shu S."/>
            <person name="Ishizaki K."/>
            <person name="Yamaoka S."/>
            <person name="Nishihama R."/>
            <person name="Nakamura Y."/>
            <person name="Berger F."/>
            <person name="Adam C."/>
            <person name="Aki S.S."/>
            <person name="Althoff F."/>
            <person name="Araki T."/>
            <person name="Arteaga-Vazquez M.A."/>
            <person name="Balasubrmanian S."/>
            <person name="Barry K."/>
            <person name="Bauer D."/>
            <person name="Boehm C.R."/>
            <person name="Briginshaw L."/>
            <person name="Caballero-Perez J."/>
            <person name="Catarino B."/>
            <person name="Chen F."/>
            <person name="Chiyoda S."/>
            <person name="Chovatia M."/>
            <person name="Davies K.M."/>
            <person name="Delmans M."/>
            <person name="Demura T."/>
            <person name="Dierschke T."/>
            <person name="Dolan L."/>
            <person name="Dorantes-Acosta A.E."/>
            <person name="Eklund D.M."/>
            <person name="Florent S.N."/>
            <person name="Flores-Sandoval E."/>
            <person name="Fujiyama A."/>
            <person name="Fukuzawa H."/>
            <person name="Galik B."/>
            <person name="Grimanelli D."/>
            <person name="Grimwood J."/>
            <person name="Grossniklaus U."/>
            <person name="Hamada T."/>
            <person name="Haseloff J."/>
            <person name="Hetherington A.J."/>
            <person name="Higo A."/>
            <person name="Hirakawa Y."/>
            <person name="Hundley H.N."/>
            <person name="Ikeda Y."/>
            <person name="Inoue K."/>
            <person name="Inoue S.I."/>
            <person name="Ishida S."/>
            <person name="Jia Q."/>
            <person name="Kakita M."/>
            <person name="Kanazawa T."/>
            <person name="Kawai Y."/>
            <person name="Kawashima T."/>
            <person name="Kennedy M."/>
            <person name="Kinose K."/>
            <person name="Kinoshita T."/>
            <person name="Kohara Y."/>
            <person name="Koide E."/>
            <person name="Komatsu K."/>
            <person name="Kopischke S."/>
            <person name="Kubo M."/>
            <person name="Kyozuka J."/>
            <person name="Lagercrantz U."/>
            <person name="Lin S.S."/>
            <person name="Lindquist E."/>
            <person name="Lipzen A.M."/>
            <person name="Lu C.W."/>
            <person name="De Luna E."/>
            <person name="Martienssen R.A."/>
            <person name="Minamino N."/>
            <person name="Mizutani M."/>
            <person name="Mizutani M."/>
            <person name="Mochizuki N."/>
            <person name="Monte I."/>
            <person name="Mosher R."/>
            <person name="Nagasaki H."/>
            <person name="Nakagami H."/>
            <person name="Naramoto S."/>
            <person name="Nishitani K."/>
            <person name="Ohtani M."/>
            <person name="Okamoto T."/>
            <person name="Okumura M."/>
            <person name="Phillips J."/>
            <person name="Pollak B."/>
            <person name="Reinders A."/>
            <person name="Rovekamp M."/>
            <person name="Sano R."/>
            <person name="Sawa S."/>
            <person name="Schmid M.W."/>
            <person name="Shirakawa M."/>
            <person name="Solano R."/>
            <person name="Spunde A."/>
            <person name="Suetsugu N."/>
            <person name="Sugano S."/>
            <person name="Sugiyama A."/>
            <person name="Sun R."/>
            <person name="Suzuki Y."/>
            <person name="Takenaka M."/>
            <person name="Takezawa D."/>
            <person name="Tomogane H."/>
            <person name="Tsuzuki M."/>
            <person name="Ueda T."/>
            <person name="Umeda M."/>
            <person name="Ward J.M."/>
            <person name="Watanabe Y."/>
            <person name="Yazaki K."/>
            <person name="Yokoyama R."/>
            <person name="Yoshitake Y."/>
            <person name="Yotsui I."/>
            <person name="Zachgo S."/>
            <person name="Schmutz J."/>
        </authorList>
    </citation>
    <scope>NUCLEOTIDE SEQUENCE [LARGE SCALE GENOMIC DNA]</scope>
    <source>
        <strain evidence="3">Tak-1</strain>
    </source>
</reference>
<evidence type="ECO:0000313" key="3">
    <source>
        <dbReference type="Proteomes" id="UP000244005"/>
    </source>
</evidence>
<dbReference type="Proteomes" id="UP000244005">
    <property type="component" value="Unassembled WGS sequence"/>
</dbReference>
<evidence type="ECO:0000256" key="1">
    <source>
        <dbReference type="SAM" id="MobiDB-lite"/>
    </source>
</evidence>
<feature type="region of interest" description="Disordered" evidence="1">
    <location>
        <begin position="123"/>
        <end position="142"/>
    </location>
</feature>
<sequence>MGNKAFKSRPRYVRIMETGGEFLEFERPVEVSEVMMRYPNHMVVHCFPNDGNSTDPAGRSRITIMHPDQELEPGEDYILHLVPPHYRKVVFKSLSQPSPRKAKKKEPKYRVLRMLSRQNLTAFFPKHSRRQHGRSESSLSDLIDQENQPQVCVYMGWQPSLESILECSSEEEID</sequence>
<dbReference type="Gramene" id="Mp4g12910.1">
    <property type="protein sequence ID" value="Mp4g12910.1.cds1"/>
    <property type="gene ID" value="Mp4g12910"/>
</dbReference>
<dbReference type="OrthoDB" id="1688863at2759"/>
<keyword evidence="3" id="KW-1185">Reference proteome</keyword>
<protein>
    <submittedName>
        <fullName evidence="2">Uncharacterized protein</fullName>
    </submittedName>
</protein>
<name>A0A2R6W6Y4_MARPO</name>
<dbReference type="InterPro" id="IPR025322">
    <property type="entry name" value="PADRE_dom"/>
</dbReference>
<dbReference type="AlphaFoldDB" id="A0A2R6W6Y4"/>
<dbReference type="Pfam" id="PF14009">
    <property type="entry name" value="PADRE"/>
    <property type="match status" value="1"/>
</dbReference>
<proteinExistence type="predicted"/>
<organism evidence="2 3">
    <name type="scientific">Marchantia polymorpha</name>
    <name type="common">Common liverwort</name>
    <name type="synonym">Marchantia aquatica</name>
    <dbReference type="NCBI Taxonomy" id="3197"/>
    <lineage>
        <taxon>Eukaryota</taxon>
        <taxon>Viridiplantae</taxon>
        <taxon>Streptophyta</taxon>
        <taxon>Embryophyta</taxon>
        <taxon>Marchantiophyta</taxon>
        <taxon>Marchantiopsida</taxon>
        <taxon>Marchantiidae</taxon>
        <taxon>Marchantiales</taxon>
        <taxon>Marchantiaceae</taxon>
        <taxon>Marchantia</taxon>
    </lineage>
</organism>
<dbReference type="EMBL" id="KZ772810">
    <property type="protein sequence ID" value="PTQ29593.1"/>
    <property type="molecule type" value="Genomic_DNA"/>
</dbReference>
<accession>A0A2R6W6Y4</accession>
<gene>
    <name evidence="2" type="ORF">MARPO_0138s0029</name>
</gene>
<evidence type="ECO:0000313" key="2">
    <source>
        <dbReference type="EMBL" id="PTQ29593.1"/>
    </source>
</evidence>